<feature type="signal peptide" evidence="1">
    <location>
        <begin position="1"/>
        <end position="20"/>
    </location>
</feature>
<evidence type="ECO:0000313" key="4">
    <source>
        <dbReference type="RefSeq" id="XP_028138444.1"/>
    </source>
</evidence>
<organism evidence="4">
    <name type="scientific">Diabrotica virgifera virgifera</name>
    <name type="common">western corn rootworm</name>
    <dbReference type="NCBI Taxonomy" id="50390"/>
    <lineage>
        <taxon>Eukaryota</taxon>
        <taxon>Metazoa</taxon>
        <taxon>Ecdysozoa</taxon>
        <taxon>Arthropoda</taxon>
        <taxon>Hexapoda</taxon>
        <taxon>Insecta</taxon>
        <taxon>Pterygota</taxon>
        <taxon>Neoptera</taxon>
        <taxon>Endopterygota</taxon>
        <taxon>Coleoptera</taxon>
        <taxon>Polyphaga</taxon>
        <taxon>Cucujiformia</taxon>
        <taxon>Chrysomeloidea</taxon>
        <taxon>Chrysomelidae</taxon>
        <taxon>Galerucinae</taxon>
        <taxon>Diabroticina</taxon>
        <taxon>Diabroticites</taxon>
        <taxon>Diabrotica</taxon>
    </lineage>
</organism>
<keyword evidence="1" id="KW-0732">Signal</keyword>
<reference evidence="4" key="1">
    <citation type="submission" date="2025-04" db="UniProtKB">
        <authorList>
            <consortium name="RefSeq"/>
        </authorList>
    </citation>
    <scope>IDENTIFICATION</scope>
    <source>
        <tissue evidence="4">Whole insect</tissue>
    </source>
</reference>
<dbReference type="Proteomes" id="UP001652700">
    <property type="component" value="Unplaced"/>
</dbReference>
<dbReference type="EnsemblMetazoa" id="XM_050642249.1">
    <property type="protein sequence ID" value="XP_050498206.1"/>
    <property type="gene ID" value="LOC126879193"/>
</dbReference>
<evidence type="ECO:0000313" key="3">
    <source>
        <dbReference type="Proteomes" id="UP001652700"/>
    </source>
</evidence>
<protein>
    <submittedName>
        <fullName evidence="4">Uncharacterized protein LOC114332865</fullName>
    </submittedName>
</protein>
<proteinExistence type="predicted"/>
<evidence type="ECO:0000256" key="1">
    <source>
        <dbReference type="SAM" id="SignalP"/>
    </source>
</evidence>
<reference evidence="2" key="2">
    <citation type="submission" date="2025-05" db="UniProtKB">
        <authorList>
            <consortium name="EnsemblMetazoa"/>
        </authorList>
    </citation>
    <scope>IDENTIFICATION</scope>
</reference>
<accession>A0A6P7FQ44</accession>
<feature type="chain" id="PRO_5028087537" evidence="1">
    <location>
        <begin position="21"/>
        <end position="172"/>
    </location>
</feature>
<sequence>MVSKLLLGVAVAATIAVVTSSDVTTCWGHTSIADIKTLVNYCKHIIPTNFILDDARLNSEVKDSSSIVCDQIKKWLDKSNDDLTTLSKFNNCMTQKTDGLEFKHIKKLYDCLPELKEPVLIKKVREIIYEQNANRKIYKYLNQKMTENNKDNLNMFLDCLDFHTLSSSERRK</sequence>
<keyword evidence="3" id="KW-1185">Reference proteome</keyword>
<dbReference type="AlphaFoldDB" id="A0A6P7FQ44"/>
<dbReference type="InParanoid" id="A0A6P7FQ44"/>
<evidence type="ECO:0000313" key="2">
    <source>
        <dbReference type="EnsemblMetazoa" id="XP_050498206.1"/>
    </source>
</evidence>
<name>A0A6P7FQ44_DIAVI</name>
<gene>
    <name evidence="4" type="primary">LOC114332865</name>
</gene>
<dbReference type="RefSeq" id="XP_028138444.1">
    <property type="nucleotide sequence ID" value="XM_028282643.1"/>
</dbReference>